<evidence type="ECO:0000256" key="7">
    <source>
        <dbReference type="ARBA" id="ARBA00022989"/>
    </source>
</evidence>
<evidence type="ECO:0000256" key="11">
    <source>
        <dbReference type="SAM" id="Phobius"/>
    </source>
</evidence>
<keyword evidence="14" id="KW-1185">Reference proteome</keyword>
<accession>A0ABM0JP91</accession>
<dbReference type="InterPro" id="IPR032675">
    <property type="entry name" value="LRR_dom_sf"/>
</dbReference>
<sequence length="1034" mass="117580">MLSLQLCSFGPALLTVVLAAFSQKCHGGTVDKSFEVKAGKARRHPDQVPTFGSHLQFPGSDSRYDINLSHGVLEADAVPKPSQPLESLPETIAELLDYSIPLNHFRCGTCVCANVSRTATLADCKFEHVGRTYHTIPDWLPTVSQSIDLSGNSIRQLKSQNLSIYPALLALNLSSNLLSSIDGAPMTLSNYKSPLTILDISFNQVEKITDNAFQHFPNLTHLFAAHMRVPRFTNFTFSGLQKLEVLDLSYGRLSHIETGAFRSLERLSILRLSRNIGWSYYRMTPDIFRPLRRLFILDIAGAGNGKNVPTQGLSVLHNLTELYVDGIKTLYFGPEIRNLSQLSSVYVGGNGFCTLLAITPKMFENLIYLKKLAIVRCKLFSIDPIALRSLMHLEEFVLSEPSGITIRQALDLVPSLNNSTLKSLSFESFHYQGGYIMSVIGYNESRLFQGLTKLEILKMEGLHLFFIEPRFVEHLPQSLKYLSFKANRLHFVNLVKSLLRGKIRGLVEFDLSDQINLFKPSDPRLSGRHKQNTTQTLATYDFSPIRMWLSAQRMGHFLSTHTRTTHKDLSLRLRAATKQFLHSLPIFRANNAFQFGENILRWKGYPLKEIYFSNGYLASWGTLQLPTSTVVADLSDNKCEIISMRFLPAQNQLAVLNAQRNYLGDSLGRDTHGNTFARAYSVTYLDLSHNSIYRFPYNIFQSMSKAKVIVLADNHLQALDIKLSHMASLSFLDLRRNSVSWISKRSRDDLDTLAMSHTVTLALENNPLSCTCNGLELLSWIAFTRVRILDQDFLKCRDKDQRISPIGDIKTRFQVLRRSCVSHAYIVSLSASSVGVALVIITSALLVRNRWRLFYWKNIILARYYGMRQPDENNANYKFDAYLVHSQDVEDFVVTECYRELEGRGHKVCIEAKDFLPGSFIPCNIVSAVQSSTFTVFILSAGYRDNEWFEYSLQMALMEEATSRRQVLHLFLYEPMQDAQLSRDLLRLMRKDAYSEFPPPDSEPEVSKVFWDTFSRFIGHTHNPERFPRLELGI</sequence>
<gene>
    <name evidence="15" type="primary">LOC101858939</name>
</gene>
<dbReference type="SUPFAM" id="SSF52058">
    <property type="entry name" value="L domain-like"/>
    <property type="match status" value="2"/>
</dbReference>
<dbReference type="Pfam" id="PF01582">
    <property type="entry name" value="TIR"/>
    <property type="match status" value="1"/>
</dbReference>
<feature type="domain" description="TIR" evidence="13">
    <location>
        <begin position="877"/>
        <end position="1018"/>
    </location>
</feature>
<keyword evidence="3" id="KW-0433">Leucine-rich repeat</keyword>
<feature type="signal peptide" evidence="12">
    <location>
        <begin position="1"/>
        <end position="27"/>
    </location>
</feature>
<evidence type="ECO:0000313" key="15">
    <source>
        <dbReference type="RefSeq" id="XP_005098327.1"/>
    </source>
</evidence>
<evidence type="ECO:0000256" key="2">
    <source>
        <dbReference type="ARBA" id="ARBA00009634"/>
    </source>
</evidence>
<evidence type="ECO:0000256" key="8">
    <source>
        <dbReference type="ARBA" id="ARBA00023136"/>
    </source>
</evidence>
<dbReference type="Gene3D" id="3.80.10.10">
    <property type="entry name" value="Ribonuclease Inhibitor"/>
    <property type="match status" value="3"/>
</dbReference>
<dbReference type="Proteomes" id="UP000694888">
    <property type="component" value="Unplaced"/>
</dbReference>
<evidence type="ECO:0000256" key="5">
    <source>
        <dbReference type="ARBA" id="ARBA00022729"/>
    </source>
</evidence>
<dbReference type="PANTHER" id="PTHR24365:SF541">
    <property type="entry name" value="PROTEIN TOLL-RELATED"/>
    <property type="match status" value="1"/>
</dbReference>
<comment type="similarity">
    <text evidence="2">Belongs to the Toll-like receptor family.</text>
</comment>
<keyword evidence="10" id="KW-0325">Glycoprotein</keyword>
<feature type="transmembrane region" description="Helical" evidence="11">
    <location>
        <begin position="824"/>
        <end position="847"/>
    </location>
</feature>
<dbReference type="Gene3D" id="3.40.50.10140">
    <property type="entry name" value="Toll/interleukin-1 receptor homology (TIR) domain"/>
    <property type="match status" value="1"/>
</dbReference>
<dbReference type="RefSeq" id="XP_005098327.1">
    <property type="nucleotide sequence ID" value="XM_005098270.2"/>
</dbReference>
<organism evidence="14 15">
    <name type="scientific">Aplysia californica</name>
    <name type="common">California sea hare</name>
    <dbReference type="NCBI Taxonomy" id="6500"/>
    <lineage>
        <taxon>Eukaryota</taxon>
        <taxon>Metazoa</taxon>
        <taxon>Spiralia</taxon>
        <taxon>Lophotrochozoa</taxon>
        <taxon>Mollusca</taxon>
        <taxon>Gastropoda</taxon>
        <taxon>Heterobranchia</taxon>
        <taxon>Euthyneura</taxon>
        <taxon>Tectipleura</taxon>
        <taxon>Aplysiida</taxon>
        <taxon>Aplysioidea</taxon>
        <taxon>Aplysiidae</taxon>
        <taxon>Aplysia</taxon>
    </lineage>
</organism>
<dbReference type="PANTHER" id="PTHR24365">
    <property type="entry name" value="TOLL-LIKE RECEPTOR"/>
    <property type="match status" value="1"/>
</dbReference>
<dbReference type="Pfam" id="PF13855">
    <property type="entry name" value="LRR_8"/>
    <property type="match status" value="2"/>
</dbReference>
<feature type="chain" id="PRO_5045665137" evidence="12">
    <location>
        <begin position="28"/>
        <end position="1034"/>
    </location>
</feature>
<keyword evidence="9" id="KW-0675">Receptor</keyword>
<keyword evidence="6" id="KW-0677">Repeat</keyword>
<protein>
    <submittedName>
        <fullName evidence="15">Toll-like receptor 4</fullName>
    </submittedName>
</protein>
<keyword evidence="5 12" id="KW-0732">Signal</keyword>
<evidence type="ECO:0000256" key="10">
    <source>
        <dbReference type="ARBA" id="ARBA00023180"/>
    </source>
</evidence>
<dbReference type="InterPro" id="IPR003591">
    <property type="entry name" value="Leu-rich_rpt_typical-subtyp"/>
</dbReference>
<evidence type="ECO:0000256" key="9">
    <source>
        <dbReference type="ARBA" id="ARBA00023170"/>
    </source>
</evidence>
<keyword evidence="7 11" id="KW-1133">Transmembrane helix</keyword>
<evidence type="ECO:0000256" key="4">
    <source>
        <dbReference type="ARBA" id="ARBA00022692"/>
    </source>
</evidence>
<dbReference type="InterPro" id="IPR000157">
    <property type="entry name" value="TIR_dom"/>
</dbReference>
<evidence type="ECO:0000313" key="14">
    <source>
        <dbReference type="Proteomes" id="UP000694888"/>
    </source>
</evidence>
<name>A0ABM0JP91_APLCA</name>
<evidence type="ECO:0000256" key="6">
    <source>
        <dbReference type="ARBA" id="ARBA00022737"/>
    </source>
</evidence>
<evidence type="ECO:0000256" key="1">
    <source>
        <dbReference type="ARBA" id="ARBA00004167"/>
    </source>
</evidence>
<keyword evidence="8 11" id="KW-0472">Membrane</keyword>
<evidence type="ECO:0000259" key="13">
    <source>
        <dbReference type="PROSITE" id="PS50104"/>
    </source>
</evidence>
<evidence type="ECO:0000256" key="12">
    <source>
        <dbReference type="SAM" id="SignalP"/>
    </source>
</evidence>
<reference evidence="15" key="1">
    <citation type="submission" date="2025-08" db="UniProtKB">
        <authorList>
            <consortium name="RefSeq"/>
        </authorList>
    </citation>
    <scope>IDENTIFICATION</scope>
</reference>
<evidence type="ECO:0000256" key="3">
    <source>
        <dbReference type="ARBA" id="ARBA00022614"/>
    </source>
</evidence>
<dbReference type="InterPro" id="IPR035897">
    <property type="entry name" value="Toll_tir_struct_dom_sf"/>
</dbReference>
<dbReference type="InterPro" id="IPR001611">
    <property type="entry name" value="Leu-rich_rpt"/>
</dbReference>
<dbReference type="SMART" id="SM00255">
    <property type="entry name" value="TIR"/>
    <property type="match status" value="1"/>
</dbReference>
<comment type="subcellular location">
    <subcellularLocation>
        <location evidence="1">Membrane</location>
        <topology evidence="1">Single-pass membrane protein</topology>
    </subcellularLocation>
</comment>
<proteinExistence type="inferred from homology"/>
<dbReference type="PROSITE" id="PS50104">
    <property type="entry name" value="TIR"/>
    <property type="match status" value="1"/>
</dbReference>
<keyword evidence="4 11" id="KW-0812">Transmembrane</keyword>
<dbReference type="SUPFAM" id="SSF52200">
    <property type="entry name" value="Toll/Interleukin receptor TIR domain"/>
    <property type="match status" value="1"/>
</dbReference>
<dbReference type="GeneID" id="101858939"/>
<dbReference type="SMART" id="SM00369">
    <property type="entry name" value="LRR_TYP"/>
    <property type="match status" value="4"/>
</dbReference>